<dbReference type="Pfam" id="PF15846">
    <property type="entry name" value="DUF4720"/>
    <property type="match status" value="1"/>
</dbReference>
<reference evidence="3" key="1">
    <citation type="journal article" date="2016" name="Nature">
        <title>Genome evolution in the allotetraploid frog Xenopus laevis.</title>
        <authorList>
            <person name="Session A.M."/>
            <person name="Uno Y."/>
            <person name="Kwon T."/>
            <person name="Chapman J.A."/>
            <person name="Toyoda A."/>
            <person name="Takahashi S."/>
            <person name="Fukui A."/>
            <person name="Hikosaka A."/>
            <person name="Suzuki A."/>
            <person name="Kondo M."/>
            <person name="van Heeringen S.J."/>
            <person name="Quigley I."/>
            <person name="Heinz S."/>
            <person name="Ogino H."/>
            <person name="Ochi H."/>
            <person name="Hellsten U."/>
            <person name="Lyons J.B."/>
            <person name="Simakov O."/>
            <person name="Putnam N."/>
            <person name="Stites J."/>
            <person name="Kuroki Y."/>
            <person name="Tanaka T."/>
            <person name="Michiue T."/>
            <person name="Watanabe M."/>
            <person name="Bogdanovic O."/>
            <person name="Lister R."/>
            <person name="Georgiou G."/>
            <person name="Paranjpe S.S."/>
            <person name="van Kruijsbergen I."/>
            <person name="Shu S."/>
            <person name="Carlson J."/>
            <person name="Kinoshita T."/>
            <person name="Ohta Y."/>
            <person name="Mawaribuchi S."/>
            <person name="Jenkins J."/>
            <person name="Grimwood J."/>
            <person name="Schmutz J."/>
            <person name="Mitros T."/>
            <person name="Mozaffari S.V."/>
            <person name="Suzuki Y."/>
            <person name="Haramoto Y."/>
            <person name="Yamamoto T.S."/>
            <person name="Takagi C."/>
            <person name="Heald R."/>
            <person name="Miller K."/>
            <person name="Haudenschild C."/>
            <person name="Kitzman J."/>
            <person name="Nakayama T."/>
            <person name="Izutsu Y."/>
            <person name="Robert J."/>
            <person name="Fortriede J."/>
            <person name="Burns K."/>
            <person name="Lotay V."/>
            <person name="Karimi K."/>
            <person name="Yasuoka Y."/>
            <person name="Dichmann D.S."/>
            <person name="Flajnik M.F."/>
            <person name="Houston D.W."/>
            <person name="Shendure J."/>
            <person name="DuPasquier L."/>
            <person name="Vize P.D."/>
            <person name="Zorn A.M."/>
            <person name="Ito M."/>
            <person name="Marcotte E.M."/>
            <person name="Wallingford J.B."/>
            <person name="Ito Y."/>
            <person name="Asashima M."/>
            <person name="Ueno N."/>
            <person name="Matsuda Y."/>
            <person name="Veenstra G.J."/>
            <person name="Fujiyama A."/>
            <person name="Harland R.M."/>
            <person name="Taira M."/>
            <person name="Rokhsar D.S."/>
        </authorList>
    </citation>
    <scope>NUCLEOTIDE SEQUENCE [LARGE SCALE GENOMIC DNA]</scope>
    <source>
        <strain evidence="3">J</strain>
    </source>
</reference>
<gene>
    <name evidence="2" type="ORF">XELAEV_18043068mg</name>
</gene>
<evidence type="ECO:0000256" key="1">
    <source>
        <dbReference type="SAM" id="SignalP"/>
    </source>
</evidence>
<dbReference type="Proteomes" id="UP000694892">
    <property type="component" value="Chromosome 9_10L"/>
</dbReference>
<dbReference type="InterPro" id="IPR031699">
    <property type="entry name" value="DUF4720"/>
</dbReference>
<dbReference type="AlphaFoldDB" id="A0A974H1Z2"/>
<feature type="signal peptide" evidence="1">
    <location>
        <begin position="1"/>
        <end position="20"/>
    </location>
</feature>
<organism evidence="2 3">
    <name type="scientific">Xenopus laevis</name>
    <name type="common">African clawed frog</name>
    <dbReference type="NCBI Taxonomy" id="8355"/>
    <lineage>
        <taxon>Eukaryota</taxon>
        <taxon>Metazoa</taxon>
        <taxon>Chordata</taxon>
        <taxon>Craniata</taxon>
        <taxon>Vertebrata</taxon>
        <taxon>Euteleostomi</taxon>
        <taxon>Amphibia</taxon>
        <taxon>Batrachia</taxon>
        <taxon>Anura</taxon>
        <taxon>Pipoidea</taxon>
        <taxon>Pipidae</taxon>
        <taxon>Xenopodinae</taxon>
        <taxon>Xenopus</taxon>
        <taxon>Xenopus</taxon>
    </lineage>
</organism>
<evidence type="ECO:0000313" key="3">
    <source>
        <dbReference type="Proteomes" id="UP000694892"/>
    </source>
</evidence>
<keyword evidence="1" id="KW-0732">Signal</keyword>
<protein>
    <submittedName>
        <fullName evidence="2">Uncharacterized protein</fullName>
    </submittedName>
</protein>
<name>A0A974H1Z2_XENLA</name>
<evidence type="ECO:0000313" key="2">
    <source>
        <dbReference type="EMBL" id="OCT61984.1"/>
    </source>
</evidence>
<sequence>MNPTILGIVYLLLCVESRSAHNDRWNTLARSENRNLFLSALQSYFRTRGISIDGATPLFNLPTKPRNTYDYVPTEDGFQAAGMPLNDIAWETSF</sequence>
<proteinExistence type="predicted"/>
<dbReference type="EMBL" id="CM004482">
    <property type="protein sequence ID" value="OCT61984.1"/>
    <property type="molecule type" value="Genomic_DNA"/>
</dbReference>
<feature type="chain" id="PRO_5037813958" evidence="1">
    <location>
        <begin position="21"/>
        <end position="94"/>
    </location>
</feature>
<accession>A0A974H1Z2</accession>